<dbReference type="InterPro" id="IPR036188">
    <property type="entry name" value="FAD/NAD-bd_sf"/>
</dbReference>
<evidence type="ECO:0000256" key="2">
    <source>
        <dbReference type="ARBA" id="ARBA00022827"/>
    </source>
</evidence>
<protein>
    <recommendedName>
        <fullName evidence="5">Flavin-dependent monooxygenase</fullName>
    </recommendedName>
    <alternativeName>
        <fullName evidence="5">TetX monooxygenase</fullName>
        <shortName evidence="5">TetX</shortName>
        <ecNumber evidence="5">1.14.13.-</ecNumber>
    </alternativeName>
</protein>
<evidence type="ECO:0000256" key="3">
    <source>
        <dbReference type="ARBA" id="ARBA00023002"/>
    </source>
</evidence>
<dbReference type="Gene3D" id="3.50.50.60">
    <property type="entry name" value="FAD/NAD(P)-binding domain"/>
    <property type="match status" value="1"/>
</dbReference>
<keyword evidence="4 5" id="KW-0503">Monooxygenase</keyword>
<feature type="binding site" evidence="5">
    <location>
        <position position="42"/>
    </location>
    <ligand>
        <name>NADPH</name>
        <dbReference type="ChEBI" id="CHEBI:57783"/>
    </ligand>
</feature>
<keyword evidence="2 5" id="KW-0274">FAD</keyword>
<dbReference type="PANTHER" id="PTHR46972:SF1">
    <property type="entry name" value="FAD DEPENDENT OXIDOREDUCTASE DOMAIN-CONTAINING PROTEIN"/>
    <property type="match status" value="1"/>
</dbReference>
<keyword evidence="5" id="KW-0547">Nucleotide-binding</keyword>
<dbReference type="InterPro" id="IPR002938">
    <property type="entry name" value="FAD-bd"/>
</dbReference>
<dbReference type="EMBL" id="NIDE01000002">
    <property type="protein sequence ID" value="OWK45704.1"/>
    <property type="molecule type" value="Genomic_DNA"/>
</dbReference>
<keyword evidence="1 5" id="KW-0285">Flavoprotein</keyword>
<proteinExistence type="inferred from homology"/>
<dbReference type="InterPro" id="IPR043683">
    <property type="entry name" value="TetX_monooxygenase"/>
</dbReference>
<evidence type="ECO:0000313" key="8">
    <source>
        <dbReference type="Proteomes" id="UP000214646"/>
    </source>
</evidence>
<feature type="binding site" evidence="5">
    <location>
        <position position="49"/>
    </location>
    <ligand>
        <name>FAD</name>
        <dbReference type="ChEBI" id="CHEBI:57692"/>
    </ligand>
</feature>
<comment type="function">
    <text evidence="5">An FAD-requiring monooxygenase active on some tetracycline antibiotic derivatives, which leads to their inactivation. Hydroxylates carbon 11a of tetracycline and some analogs.</text>
</comment>
<comment type="subunit">
    <text evidence="5">Monomer.</text>
</comment>
<evidence type="ECO:0000256" key="5">
    <source>
        <dbReference type="HAMAP-Rule" id="MF_00845"/>
    </source>
</evidence>
<dbReference type="HAMAP" id="MF_00845">
    <property type="entry name" value="TetX_monooxygenase"/>
    <property type="match status" value="1"/>
</dbReference>
<dbReference type="SUPFAM" id="SSF51905">
    <property type="entry name" value="FAD/NAD(P)-binding domain"/>
    <property type="match status" value="1"/>
</dbReference>
<dbReference type="PRINTS" id="PR00420">
    <property type="entry name" value="RNGMNOXGNASE"/>
</dbReference>
<evidence type="ECO:0000256" key="4">
    <source>
        <dbReference type="ARBA" id="ARBA00023033"/>
    </source>
</evidence>
<sequence length="384" mass="41615">MKTRPRIAIIGGGPGGLTLARILHVNGIAATVFEQEDHPLARPQGGTLDIHADSGQVALARAGLTAEFRRIARYEDQGDRLLDKTGKVLFEQQSAVDGDRPEVDRTALREILLASLPAHGIQWSRNLHAVLPRDDGAYDLSFGDLTVGPFDLVVGADGTWSRVRPLVSPYKPQYTGVMFIEFGIDDVDARHPELSRLVGRGKMEALGDGKALIAQRNGNAHIRGYAIFRVPEGWPARAIDFSSPATARAGLIAQFDGWAPDILDLIRACNDRILARPIYGLPVGHRWPNRVGVTLLGDAAHVMSPFGGDGVNNALFDAAELARWIAESEDWAEAVRAYEADMFERVVESAAHAAEAVATLLSHDDPALTLEHLRHRGQPAPDAA</sequence>
<dbReference type="GO" id="GO:0004497">
    <property type="term" value="F:monooxygenase activity"/>
    <property type="evidence" value="ECO:0007669"/>
    <property type="project" value="UniProtKB-UniRule"/>
</dbReference>
<dbReference type="EC" id="1.14.13.-" evidence="5"/>
<comment type="similarity">
    <text evidence="5">Belongs to the aromatic-ring hydroxylase family. TetX subfamily.</text>
</comment>
<keyword evidence="3 5" id="KW-0560">Oxidoreductase</keyword>
<reference evidence="8" key="1">
    <citation type="submission" date="2017-06" db="EMBL/GenBank/DDBJ databases">
        <title>Genome analysis of Fimbriiglobus ruber SP5, the first member of the order Planctomycetales with confirmed chitinolytic capability.</title>
        <authorList>
            <person name="Ravin N.V."/>
            <person name="Rakitin A.L."/>
            <person name="Ivanova A.A."/>
            <person name="Beletsky A.V."/>
            <person name="Kulichevskaya I.S."/>
            <person name="Mardanov A.V."/>
            <person name="Dedysh S.N."/>
        </authorList>
    </citation>
    <scope>NUCLEOTIDE SEQUENCE [LARGE SCALE GENOMIC DNA]</scope>
    <source>
        <strain evidence="8">SP5</strain>
    </source>
</reference>
<feature type="domain" description="FAD-binding" evidence="6">
    <location>
        <begin position="293"/>
        <end position="332"/>
    </location>
</feature>
<comment type="caution">
    <text evidence="7">The sequence shown here is derived from an EMBL/GenBank/DDBJ whole genome shotgun (WGS) entry which is preliminary data.</text>
</comment>
<evidence type="ECO:0000313" key="7">
    <source>
        <dbReference type="EMBL" id="OWK45704.1"/>
    </source>
</evidence>
<feature type="binding site" evidence="5">
    <location>
        <position position="298"/>
    </location>
    <ligand>
        <name>FAD</name>
        <dbReference type="ChEBI" id="CHEBI:57692"/>
    </ligand>
</feature>
<dbReference type="Proteomes" id="UP000214646">
    <property type="component" value="Unassembled WGS sequence"/>
</dbReference>
<dbReference type="RefSeq" id="WP_088253391.1">
    <property type="nucleotide sequence ID" value="NZ_NIDE01000002.1"/>
</dbReference>
<feature type="binding site" evidence="5">
    <location>
        <position position="105"/>
    </location>
    <ligand>
        <name>FAD</name>
        <dbReference type="ChEBI" id="CHEBI:57692"/>
    </ligand>
</feature>
<dbReference type="PANTHER" id="PTHR46972">
    <property type="entry name" value="MONOOXYGENASE ASQM-RELATED"/>
    <property type="match status" value="1"/>
</dbReference>
<comment type="subcellular location">
    <subcellularLocation>
        <location evidence="5">Cytoplasm</location>
    </subcellularLocation>
</comment>
<organism evidence="7 8">
    <name type="scientific">Fimbriiglobus ruber</name>
    <dbReference type="NCBI Taxonomy" id="1908690"/>
    <lineage>
        <taxon>Bacteria</taxon>
        <taxon>Pseudomonadati</taxon>
        <taxon>Planctomycetota</taxon>
        <taxon>Planctomycetia</taxon>
        <taxon>Gemmatales</taxon>
        <taxon>Gemmataceae</taxon>
        <taxon>Fimbriiglobus</taxon>
    </lineage>
</organism>
<dbReference type="GO" id="GO:0071949">
    <property type="term" value="F:FAD binding"/>
    <property type="evidence" value="ECO:0007669"/>
    <property type="project" value="InterPro"/>
</dbReference>
<name>A0A225E1P7_9BACT</name>
<keyword evidence="5" id="KW-0963">Cytoplasm</keyword>
<feature type="domain" description="FAD-binding" evidence="6">
    <location>
        <begin position="7"/>
        <end position="195"/>
    </location>
</feature>
<accession>A0A225E1P7</accession>
<gene>
    <name evidence="7" type="ORF">FRUB_02035</name>
</gene>
<dbReference type="AlphaFoldDB" id="A0A225E1P7"/>
<keyword evidence="8" id="KW-1185">Reference proteome</keyword>
<comment type="cofactor">
    <cofactor evidence="5">
        <name>FAD</name>
        <dbReference type="ChEBI" id="CHEBI:57692"/>
    </cofactor>
</comment>
<comment type="domain">
    <text evidence="5">Consists of an N-terminal FAD-binding domain with a Rossman fold and a C-terminal substrate-binding domain.</text>
</comment>
<evidence type="ECO:0000256" key="1">
    <source>
        <dbReference type="ARBA" id="ARBA00022630"/>
    </source>
</evidence>
<keyword evidence="5" id="KW-0521">NADP</keyword>
<dbReference type="Pfam" id="PF01494">
    <property type="entry name" value="FAD_binding_3"/>
    <property type="match status" value="2"/>
</dbReference>
<dbReference type="GO" id="GO:0046677">
    <property type="term" value="P:response to antibiotic"/>
    <property type="evidence" value="ECO:0007669"/>
    <property type="project" value="InterPro"/>
</dbReference>
<comment type="catalytic activity">
    <reaction evidence="5">
        <text>a tetracycline + NADPH + O2 + H(+) = an 11a-hydroxytetracycline + NADP(+) + H2O</text>
        <dbReference type="Rhea" id="RHEA:61444"/>
        <dbReference type="ChEBI" id="CHEBI:15377"/>
        <dbReference type="ChEBI" id="CHEBI:15378"/>
        <dbReference type="ChEBI" id="CHEBI:15379"/>
        <dbReference type="ChEBI" id="CHEBI:57783"/>
        <dbReference type="ChEBI" id="CHEBI:58349"/>
        <dbReference type="ChEBI" id="CHEBI:144644"/>
        <dbReference type="ChEBI" id="CHEBI:144645"/>
    </reaction>
</comment>
<evidence type="ECO:0000259" key="6">
    <source>
        <dbReference type="Pfam" id="PF01494"/>
    </source>
</evidence>
<dbReference type="GO" id="GO:0005737">
    <property type="term" value="C:cytoplasm"/>
    <property type="evidence" value="ECO:0007669"/>
    <property type="project" value="UniProtKB-SubCell"/>
</dbReference>
<dbReference type="OrthoDB" id="9766816at2"/>